<gene>
    <name evidence="2" type="ORF">HC235_07855</name>
</gene>
<reference evidence="2 3" key="1">
    <citation type="journal article" date="2020" name="Nat. Commun.">
        <title>The structures of two archaeal type IV pili illuminate evolutionary relationships.</title>
        <authorList>
            <person name="Wang F."/>
            <person name="Baquero D.P."/>
            <person name="Su Z."/>
            <person name="Beltran L.C."/>
            <person name="Prangishvili D."/>
            <person name="Krupovic M."/>
            <person name="Egelman E.H."/>
        </authorList>
    </citation>
    <scope>NUCLEOTIDE SEQUENCE [LARGE SCALE GENOMIC DNA]</scope>
    <source>
        <strain evidence="2 3">2GA</strain>
    </source>
</reference>
<feature type="compositionally biased region" description="Basic and acidic residues" evidence="1">
    <location>
        <begin position="1"/>
        <end position="12"/>
    </location>
</feature>
<dbReference type="RefSeq" id="WP_179790595.1">
    <property type="nucleotide sequence ID" value="NZ_JAAVJF010000003.1"/>
</dbReference>
<dbReference type="AlphaFoldDB" id="A0A7L4PA62"/>
<keyword evidence="3" id="KW-1185">Reference proteome</keyword>
<evidence type="ECO:0000313" key="2">
    <source>
        <dbReference type="EMBL" id="NYR15849.1"/>
    </source>
</evidence>
<protein>
    <submittedName>
        <fullName evidence="2">Uncharacterized protein</fullName>
    </submittedName>
</protein>
<name>A0A7L4PA62_9CREN</name>
<evidence type="ECO:0000313" key="3">
    <source>
        <dbReference type="Proteomes" id="UP000554766"/>
    </source>
</evidence>
<proteinExistence type="predicted"/>
<evidence type="ECO:0000256" key="1">
    <source>
        <dbReference type="SAM" id="MobiDB-lite"/>
    </source>
</evidence>
<accession>A0A7L4PA62</accession>
<dbReference type="EMBL" id="JAAVJF010000003">
    <property type="protein sequence ID" value="NYR15849.1"/>
    <property type="molecule type" value="Genomic_DNA"/>
</dbReference>
<sequence length="52" mass="6083">MESIKVRRETKERLRRLMGSSRPRRGGASASTRQLTTSLTNTPWTRRLSPRR</sequence>
<dbReference type="Proteomes" id="UP000554766">
    <property type="component" value="Unassembled WGS sequence"/>
</dbReference>
<organism evidence="2 3">
    <name type="scientific">Pyrobaculum arsenaticum</name>
    <dbReference type="NCBI Taxonomy" id="121277"/>
    <lineage>
        <taxon>Archaea</taxon>
        <taxon>Thermoproteota</taxon>
        <taxon>Thermoprotei</taxon>
        <taxon>Thermoproteales</taxon>
        <taxon>Thermoproteaceae</taxon>
        <taxon>Pyrobaculum</taxon>
    </lineage>
</organism>
<feature type="compositionally biased region" description="Polar residues" evidence="1">
    <location>
        <begin position="34"/>
        <end position="44"/>
    </location>
</feature>
<comment type="caution">
    <text evidence="2">The sequence shown here is derived from an EMBL/GenBank/DDBJ whole genome shotgun (WGS) entry which is preliminary data.</text>
</comment>
<feature type="region of interest" description="Disordered" evidence="1">
    <location>
        <begin position="1"/>
        <end position="52"/>
    </location>
</feature>